<dbReference type="PANTHER" id="PTHR31157:SF26">
    <property type="entry name" value="SCP-LIKE EXTRACELLULAR PROTEIN"/>
    <property type="match status" value="1"/>
</dbReference>
<reference evidence="3 4" key="1">
    <citation type="submission" date="2020-08" db="EMBL/GenBank/DDBJ databases">
        <title>Genomic Encyclopedia of Type Strains, Phase IV (KMG-IV): sequencing the most valuable type-strain genomes for metagenomic binning, comparative biology and taxonomic classification.</title>
        <authorList>
            <person name="Goeker M."/>
        </authorList>
    </citation>
    <scope>NUCLEOTIDE SEQUENCE [LARGE SCALE GENOMIC DNA]</scope>
    <source>
        <strain evidence="3 4">DSM 5391</strain>
    </source>
</reference>
<dbReference type="EMBL" id="JACHGK010000001">
    <property type="protein sequence ID" value="MBB6443716.1"/>
    <property type="molecule type" value="Genomic_DNA"/>
</dbReference>
<feature type="domain" description="CAP-associated" evidence="2">
    <location>
        <begin position="58"/>
        <end position="197"/>
    </location>
</feature>
<dbReference type="AlphaFoldDB" id="A0A7X0HN85"/>
<protein>
    <submittedName>
        <fullName evidence="3">Uncharacterized protein YkwD</fullName>
    </submittedName>
</protein>
<keyword evidence="4" id="KW-1185">Reference proteome</keyword>
<dbReference type="Pfam" id="PF00188">
    <property type="entry name" value="CAP"/>
    <property type="match status" value="1"/>
</dbReference>
<gene>
    <name evidence="3" type="ORF">HNR53_000304</name>
</gene>
<dbReference type="Pfam" id="PF14504">
    <property type="entry name" value="CAP_assoc_N"/>
    <property type="match status" value="1"/>
</dbReference>
<proteinExistence type="predicted"/>
<evidence type="ECO:0000259" key="1">
    <source>
        <dbReference type="Pfam" id="PF00188"/>
    </source>
</evidence>
<feature type="domain" description="SCP" evidence="1">
    <location>
        <begin position="230"/>
        <end position="335"/>
    </location>
</feature>
<dbReference type="Gene3D" id="3.40.33.10">
    <property type="entry name" value="CAP"/>
    <property type="match status" value="1"/>
</dbReference>
<evidence type="ECO:0000259" key="2">
    <source>
        <dbReference type="Pfam" id="PF14504"/>
    </source>
</evidence>
<comment type="caution">
    <text evidence="3">The sequence shown here is derived from an EMBL/GenBank/DDBJ whole genome shotgun (WGS) entry which is preliminary data.</text>
</comment>
<dbReference type="InterPro" id="IPR035940">
    <property type="entry name" value="CAP_sf"/>
</dbReference>
<dbReference type="PANTHER" id="PTHR31157">
    <property type="entry name" value="SCP DOMAIN-CONTAINING PROTEIN"/>
    <property type="match status" value="1"/>
</dbReference>
<dbReference type="SUPFAM" id="SSF55797">
    <property type="entry name" value="PR-1-like"/>
    <property type="match status" value="1"/>
</dbReference>
<accession>A0A7X0HN85</accession>
<dbReference type="RefSeq" id="WP_246439201.1">
    <property type="nucleotide sequence ID" value="NZ_JBHLZA010000020.1"/>
</dbReference>
<evidence type="ECO:0000313" key="3">
    <source>
        <dbReference type="EMBL" id="MBB6443716.1"/>
    </source>
</evidence>
<dbReference type="InterPro" id="IPR014044">
    <property type="entry name" value="CAP_dom"/>
</dbReference>
<dbReference type="CDD" id="cd05379">
    <property type="entry name" value="CAP_bacterial"/>
    <property type="match status" value="1"/>
</dbReference>
<name>A0A7X0HN85_9BACI</name>
<dbReference type="InterPro" id="IPR029410">
    <property type="entry name" value="CAP_assoc"/>
</dbReference>
<sequence length="343" mass="39528">MISLVTVAAIGFWINVSDKENQGVPDNQDYTVSDENQDENIQPSSAIHFKTEGLFRLIGSTKKEVRKQLGEPSRVDLSAYGYDWWIYNKNQDEYLQVGMDKGKAVTVYALGKDVDISPFYIGQSIGDIYAMNIIDTNISFEYKDSSYHFELSEEEINTNPLIHIENVFVQLYIDKFTGELSSIRLMNAPTLIKIRPYELLFRGDLLEPPNDIEIDEKKLERDLEMQVHEMANIFRIRHKAEPLQLDEKIAEAAYSHSVDMFESNNFSSTSEEYGEVSERLRAGGVNFQSFGENIAYDYIDAADVLEGWLNDKEYRDHLLNADFTHFGAGVYKNYYTMDMIQRQ</sequence>
<dbReference type="Proteomes" id="UP000531594">
    <property type="component" value="Unassembled WGS sequence"/>
</dbReference>
<organism evidence="3 4">
    <name type="scientific">Bacillus benzoevorans</name>
    <dbReference type="NCBI Taxonomy" id="1456"/>
    <lineage>
        <taxon>Bacteria</taxon>
        <taxon>Bacillati</taxon>
        <taxon>Bacillota</taxon>
        <taxon>Bacilli</taxon>
        <taxon>Bacillales</taxon>
        <taxon>Bacillaceae</taxon>
        <taxon>Bacillus</taxon>
    </lineage>
</organism>
<evidence type="ECO:0000313" key="4">
    <source>
        <dbReference type="Proteomes" id="UP000531594"/>
    </source>
</evidence>